<dbReference type="EMBL" id="KB320664">
    <property type="protein sequence ID" value="ELW65992.1"/>
    <property type="molecule type" value="Genomic_DNA"/>
</dbReference>
<sequence length="146" mass="15298">MLNSQPVPAMVTHEHMAVRVSVTITPCMVPRPLGCTPGCTPHCSVTLADCAGSLRRFPPGSPSGEGSAAATPRAPRYSPHAGARVLRHAPPGLEDLQVRPEGAGRAGTRREDSTPYVTGAGTHFCRSPPLLTRSKEDESRPGLDAA</sequence>
<evidence type="ECO:0000256" key="1">
    <source>
        <dbReference type="SAM" id="MobiDB-lite"/>
    </source>
</evidence>
<name>L9KXZ0_TUPCH</name>
<dbReference type="Proteomes" id="UP000011518">
    <property type="component" value="Unassembled WGS sequence"/>
</dbReference>
<organism evidence="2 3">
    <name type="scientific">Tupaia chinensis</name>
    <name type="common">Chinese tree shrew</name>
    <name type="synonym">Tupaia belangeri chinensis</name>
    <dbReference type="NCBI Taxonomy" id="246437"/>
    <lineage>
        <taxon>Eukaryota</taxon>
        <taxon>Metazoa</taxon>
        <taxon>Chordata</taxon>
        <taxon>Craniata</taxon>
        <taxon>Vertebrata</taxon>
        <taxon>Euteleostomi</taxon>
        <taxon>Mammalia</taxon>
        <taxon>Eutheria</taxon>
        <taxon>Euarchontoglires</taxon>
        <taxon>Scandentia</taxon>
        <taxon>Tupaiidae</taxon>
        <taxon>Tupaia</taxon>
    </lineage>
</organism>
<accession>L9KXZ0</accession>
<reference evidence="3" key="2">
    <citation type="journal article" date="2013" name="Nat. Commun.">
        <title>Genome of the Chinese tree shrew.</title>
        <authorList>
            <person name="Fan Y."/>
            <person name="Huang Z.Y."/>
            <person name="Cao C.C."/>
            <person name="Chen C.S."/>
            <person name="Chen Y.X."/>
            <person name="Fan D.D."/>
            <person name="He J."/>
            <person name="Hou H.L."/>
            <person name="Hu L."/>
            <person name="Hu X.T."/>
            <person name="Jiang X.T."/>
            <person name="Lai R."/>
            <person name="Lang Y.S."/>
            <person name="Liang B."/>
            <person name="Liao S.G."/>
            <person name="Mu D."/>
            <person name="Ma Y.Y."/>
            <person name="Niu Y.Y."/>
            <person name="Sun X.Q."/>
            <person name="Xia J.Q."/>
            <person name="Xiao J."/>
            <person name="Xiong Z.Q."/>
            <person name="Xu L."/>
            <person name="Yang L."/>
            <person name="Zhang Y."/>
            <person name="Zhao W."/>
            <person name="Zhao X.D."/>
            <person name="Zheng Y.T."/>
            <person name="Zhou J.M."/>
            <person name="Zhu Y.B."/>
            <person name="Zhang G.J."/>
            <person name="Wang J."/>
            <person name="Yao Y.G."/>
        </authorList>
    </citation>
    <scope>NUCLEOTIDE SEQUENCE [LARGE SCALE GENOMIC DNA]</scope>
</reference>
<evidence type="ECO:0000313" key="3">
    <source>
        <dbReference type="Proteomes" id="UP000011518"/>
    </source>
</evidence>
<feature type="compositionally biased region" description="Basic and acidic residues" evidence="1">
    <location>
        <begin position="133"/>
        <end position="146"/>
    </location>
</feature>
<feature type="region of interest" description="Disordered" evidence="1">
    <location>
        <begin position="55"/>
        <end position="146"/>
    </location>
</feature>
<dbReference type="InParanoid" id="L9KXZ0"/>
<protein>
    <submittedName>
        <fullName evidence="2">Uncharacterized protein</fullName>
    </submittedName>
</protein>
<dbReference type="AlphaFoldDB" id="L9KXZ0"/>
<proteinExistence type="predicted"/>
<evidence type="ECO:0000313" key="2">
    <source>
        <dbReference type="EMBL" id="ELW65992.1"/>
    </source>
</evidence>
<keyword evidence="3" id="KW-1185">Reference proteome</keyword>
<gene>
    <name evidence="2" type="ORF">TREES_T100000544</name>
</gene>
<reference evidence="3" key="1">
    <citation type="submission" date="2012-07" db="EMBL/GenBank/DDBJ databases">
        <title>Genome of the Chinese tree shrew, a rising model animal genetically related to primates.</title>
        <authorList>
            <person name="Zhang G."/>
            <person name="Fan Y."/>
            <person name="Yao Y."/>
            <person name="Huang Z."/>
        </authorList>
    </citation>
    <scope>NUCLEOTIDE SEQUENCE [LARGE SCALE GENOMIC DNA]</scope>
</reference>